<dbReference type="EMBL" id="PDUG01000002">
    <property type="protein sequence ID" value="PIC47886.1"/>
    <property type="molecule type" value="Genomic_DNA"/>
</dbReference>
<organism evidence="3 4">
    <name type="scientific">Caenorhabditis nigoni</name>
    <dbReference type="NCBI Taxonomy" id="1611254"/>
    <lineage>
        <taxon>Eukaryota</taxon>
        <taxon>Metazoa</taxon>
        <taxon>Ecdysozoa</taxon>
        <taxon>Nematoda</taxon>
        <taxon>Chromadorea</taxon>
        <taxon>Rhabditida</taxon>
        <taxon>Rhabditina</taxon>
        <taxon>Rhabditomorpha</taxon>
        <taxon>Rhabditoidea</taxon>
        <taxon>Rhabditidae</taxon>
        <taxon>Peloderinae</taxon>
        <taxon>Caenorhabditis</taxon>
    </lineage>
</organism>
<protein>
    <recommendedName>
        <fullName evidence="2">Ubiquitin-like domain-containing protein</fullName>
    </recommendedName>
</protein>
<dbReference type="STRING" id="1611254.A0A2G5V8N6"/>
<dbReference type="AlphaFoldDB" id="A0A2G5V8N6"/>
<evidence type="ECO:0000256" key="1">
    <source>
        <dbReference type="SAM" id="Coils"/>
    </source>
</evidence>
<comment type="caution">
    <text evidence="3">The sequence shown here is derived from an EMBL/GenBank/DDBJ whole genome shotgun (WGS) entry which is preliminary data.</text>
</comment>
<proteinExistence type="predicted"/>
<gene>
    <name evidence="3" type="primary">Cnig_chr_II.g7066</name>
    <name evidence="3" type="ORF">B9Z55_007066</name>
</gene>
<evidence type="ECO:0000313" key="3">
    <source>
        <dbReference type="EMBL" id="PIC47886.1"/>
    </source>
</evidence>
<reference evidence="4" key="1">
    <citation type="submission" date="2017-10" db="EMBL/GenBank/DDBJ databases">
        <title>Rapid genome shrinkage in a self-fertile nematode reveals novel sperm competition proteins.</title>
        <authorList>
            <person name="Yin D."/>
            <person name="Schwarz E.M."/>
            <person name="Thomas C.G."/>
            <person name="Felde R.L."/>
            <person name="Korf I.F."/>
            <person name="Cutter A.D."/>
            <person name="Schartner C.M."/>
            <person name="Ralston E.J."/>
            <person name="Meyer B.J."/>
            <person name="Haag E.S."/>
        </authorList>
    </citation>
    <scope>NUCLEOTIDE SEQUENCE [LARGE SCALE GENOMIC DNA]</scope>
    <source>
        <strain evidence="4">JU1422</strain>
    </source>
</reference>
<name>A0A2G5V8N6_9PELO</name>
<evidence type="ECO:0000313" key="4">
    <source>
        <dbReference type="Proteomes" id="UP000230233"/>
    </source>
</evidence>
<feature type="coiled-coil region" evidence="1">
    <location>
        <begin position="319"/>
        <end position="488"/>
    </location>
</feature>
<feature type="coiled-coil region" evidence="1">
    <location>
        <begin position="13"/>
        <end position="212"/>
    </location>
</feature>
<dbReference type="InterPro" id="IPR000626">
    <property type="entry name" value="Ubiquitin-like_dom"/>
</dbReference>
<evidence type="ECO:0000259" key="2">
    <source>
        <dbReference type="PROSITE" id="PS50053"/>
    </source>
</evidence>
<dbReference type="Pfam" id="PF00240">
    <property type="entry name" value="ubiquitin"/>
    <property type="match status" value="1"/>
</dbReference>
<dbReference type="Proteomes" id="UP000230233">
    <property type="component" value="Chromosome II"/>
</dbReference>
<keyword evidence="1" id="KW-0175">Coiled coil</keyword>
<sequence>MSKINEQFESVEIACLRKFLENQSIQIEELKKEREIQKKLFENYVAVHQRTLMELEDSRKIQKEKEEKIKVITEENGKFVEIRGKLNKENEKLREESEEMKRKFGDIEEKSQQEQENQKISMAKLTEELAECQTEREIQKKQFENYVDVHERTLLELENSRKVQKEQKEIINILSGDNRKFIEIRQKLNEENEEIREQLREMKLKLEDIEDTKTFQIFIKIRRHITLDVKKSDTIADVKEKMRKEGFSCIDFLLVYGDTDKILLSKIQALQAGLHEVTNIVIENLTPQNTQQDLTEKLIECRKEREIQKKLFDNYAAVHEKTLLELEDARKIQKEQEEKIDIMAEENENLTEIRQKLNEENEEIRKELRGMKRKLEDVEENLTSKKSRQDQENQEILMAKLTDELVESQKEREIQKNLFENHVAEHKRTLLQLEDSKKIQKEQDEKINILTEENENLTEIRGKLNEEKEKIREELEEMKRKLEDIEANKTFQIFIKIRRYITLNVKKIDKIEDVKMKMFKKGFSCNDSFLIYGGKPLYDSFTVSHYNIQRGSTLFVSNSYFRKNDHTQ</sequence>
<feature type="domain" description="Ubiquitin-like" evidence="2">
    <location>
        <begin position="491"/>
        <end position="556"/>
    </location>
</feature>
<keyword evidence="4" id="KW-1185">Reference proteome</keyword>
<dbReference type="SMART" id="SM00213">
    <property type="entry name" value="UBQ"/>
    <property type="match status" value="2"/>
</dbReference>
<dbReference type="SUPFAM" id="SSF54236">
    <property type="entry name" value="Ubiquitin-like"/>
    <property type="match status" value="1"/>
</dbReference>
<accession>A0A2G5V8N6</accession>
<dbReference type="Gene3D" id="3.10.20.90">
    <property type="entry name" value="Phosphatidylinositol 3-kinase Catalytic Subunit, Chain A, domain 1"/>
    <property type="match status" value="2"/>
</dbReference>
<dbReference type="PROSITE" id="PS50053">
    <property type="entry name" value="UBIQUITIN_2"/>
    <property type="match status" value="1"/>
</dbReference>
<dbReference type="OrthoDB" id="5907307at2759"/>
<dbReference type="InterPro" id="IPR029071">
    <property type="entry name" value="Ubiquitin-like_domsf"/>
</dbReference>